<protein>
    <recommendedName>
        <fullName evidence="3">Ribbon-helix-helix protein CopG domain-containing protein</fullName>
    </recommendedName>
</protein>
<name>A0ABV6PFE2_9SPHN</name>
<reference evidence="1 2" key="1">
    <citation type="submission" date="2024-09" db="EMBL/GenBank/DDBJ databases">
        <authorList>
            <person name="Sun Q."/>
            <person name="Mori K."/>
        </authorList>
    </citation>
    <scope>NUCLEOTIDE SEQUENCE [LARGE SCALE GENOMIC DNA]</scope>
    <source>
        <strain evidence="1 2">NCAIM B.02537</strain>
    </source>
</reference>
<dbReference type="EMBL" id="JBHLTL010000001">
    <property type="protein sequence ID" value="MFC0588541.1"/>
    <property type="molecule type" value="Genomic_DNA"/>
</dbReference>
<dbReference type="RefSeq" id="WP_379480038.1">
    <property type="nucleotide sequence ID" value="NZ_JBHLTL010000001.1"/>
</dbReference>
<dbReference type="Proteomes" id="UP001589943">
    <property type="component" value="Unassembled WGS sequence"/>
</dbReference>
<evidence type="ECO:0000313" key="2">
    <source>
        <dbReference type="Proteomes" id="UP001589943"/>
    </source>
</evidence>
<gene>
    <name evidence="1" type="ORF">ACFFF7_03870</name>
</gene>
<evidence type="ECO:0008006" key="3">
    <source>
        <dbReference type="Google" id="ProtNLM"/>
    </source>
</evidence>
<accession>A0ABV6PFE2</accession>
<evidence type="ECO:0000313" key="1">
    <source>
        <dbReference type="EMBL" id="MFC0588541.1"/>
    </source>
</evidence>
<proteinExistence type="predicted"/>
<organism evidence="1 2">
    <name type="scientific">Novosphingobium aquiterrae</name>
    <dbReference type="NCBI Taxonomy" id="624388"/>
    <lineage>
        <taxon>Bacteria</taxon>
        <taxon>Pseudomonadati</taxon>
        <taxon>Pseudomonadota</taxon>
        <taxon>Alphaproteobacteria</taxon>
        <taxon>Sphingomonadales</taxon>
        <taxon>Sphingomonadaceae</taxon>
        <taxon>Novosphingobium</taxon>
    </lineage>
</organism>
<sequence>MGQVNVNYDDRTLAGIDRICSVKGLSRTEVMRLIATEAIEAHDAGRLAFQEVGGPKLGGTLNALAAQLRDNMVEQDRLLRSTQRHEKKMLDEKAAGAFGGWSDLNLMRNTYTHAEDAQGKVNQAMLRGLHTAETNTGLKLRKEP</sequence>
<comment type="caution">
    <text evidence="1">The sequence shown here is derived from an EMBL/GenBank/DDBJ whole genome shotgun (WGS) entry which is preliminary data.</text>
</comment>
<keyword evidence="2" id="KW-1185">Reference proteome</keyword>